<dbReference type="InterPro" id="IPR002156">
    <property type="entry name" value="RNaseH_domain"/>
</dbReference>
<feature type="compositionally biased region" description="Polar residues" evidence="1">
    <location>
        <begin position="172"/>
        <end position="181"/>
    </location>
</feature>
<proteinExistence type="predicted"/>
<dbReference type="RefSeq" id="WP_194556458.1">
    <property type="nucleotide sequence ID" value="NZ_JADKMY010000001.1"/>
</dbReference>
<feature type="region of interest" description="Disordered" evidence="1">
    <location>
        <begin position="123"/>
        <end position="183"/>
    </location>
</feature>
<evidence type="ECO:0000313" key="4">
    <source>
        <dbReference type="Proteomes" id="UP000635902"/>
    </source>
</evidence>
<dbReference type="Gene3D" id="3.30.420.10">
    <property type="entry name" value="Ribonuclease H-like superfamily/Ribonuclease H"/>
    <property type="match status" value="1"/>
</dbReference>
<accession>A0ABR9ZJS3</accession>
<reference evidence="3 4" key="1">
    <citation type="submission" date="2020-10" db="EMBL/GenBank/DDBJ databases">
        <title>Novel species in genus Corynebacterium.</title>
        <authorList>
            <person name="Zhang G."/>
        </authorList>
    </citation>
    <scope>NUCLEOTIDE SEQUENCE [LARGE SCALE GENOMIC DNA]</scope>
    <source>
        <strain evidence="3 4">DSM 45110</strain>
    </source>
</reference>
<dbReference type="SUPFAM" id="SSF53098">
    <property type="entry name" value="Ribonuclease H-like"/>
    <property type="match status" value="1"/>
</dbReference>
<dbReference type="InterPro" id="IPR036397">
    <property type="entry name" value="RNaseH_sf"/>
</dbReference>
<evidence type="ECO:0000259" key="2">
    <source>
        <dbReference type="PROSITE" id="PS50879"/>
    </source>
</evidence>
<feature type="compositionally biased region" description="Basic residues" evidence="1">
    <location>
        <begin position="140"/>
        <end position="150"/>
    </location>
</feature>
<protein>
    <submittedName>
        <fullName evidence="3">Ribonuclease HI</fullName>
    </submittedName>
</protein>
<feature type="compositionally biased region" description="Basic and acidic residues" evidence="1">
    <location>
        <begin position="126"/>
        <end position="139"/>
    </location>
</feature>
<keyword evidence="4" id="KW-1185">Reference proteome</keyword>
<dbReference type="Proteomes" id="UP000635902">
    <property type="component" value="Unassembled WGS sequence"/>
</dbReference>
<feature type="domain" description="RNase H type-1" evidence="2">
    <location>
        <begin position="181"/>
        <end position="320"/>
    </location>
</feature>
<evidence type="ECO:0000256" key="1">
    <source>
        <dbReference type="SAM" id="MobiDB-lite"/>
    </source>
</evidence>
<feature type="compositionally biased region" description="Basic and acidic residues" evidence="1">
    <location>
        <begin position="151"/>
        <end position="168"/>
    </location>
</feature>
<dbReference type="InterPro" id="IPR012337">
    <property type="entry name" value="RNaseH-like_sf"/>
</dbReference>
<sequence>MTPLEPEALTGTRSRTYKTRQVTDEQVASPVHIAIAVWEEKWLSSPTGWRTEWVLAVNPKGGKPYISMGTTDEKDPNPHIHRQLDSELKKLKRAKKDAWIVVGRRRLTLASLLTKNGYSLTGSFSEKNRASDKASEMRRKGAKGLTRKAKREGEAPKEVATKEVETTETHWLPNSSKSASKGGSIRISCDASSDTQNKGTMCFVASNGDYQLRTQNTKASTDELELETITLALKYLVRNGAESAIVESDSMAALEAADYVRRGGRTRRMWRGISSGARARFDQAWKAADGTVDVELRRVFGHAGDPLNEAADKIAYMALRAMQHPKKQAQPTLDRAINKSVAAAAQAVTA</sequence>
<comment type="caution">
    <text evidence="3">The sequence shown here is derived from an EMBL/GenBank/DDBJ whole genome shotgun (WGS) entry which is preliminary data.</text>
</comment>
<dbReference type="EMBL" id="JADKMY010000001">
    <property type="protein sequence ID" value="MBF4553685.1"/>
    <property type="molecule type" value="Genomic_DNA"/>
</dbReference>
<name>A0ABR9ZJS3_9CORY</name>
<gene>
    <name evidence="3" type="ORF">IRY30_06275</name>
</gene>
<feature type="region of interest" description="Disordered" evidence="1">
    <location>
        <begin position="1"/>
        <end position="23"/>
    </location>
</feature>
<dbReference type="PROSITE" id="PS50879">
    <property type="entry name" value="RNASE_H_1"/>
    <property type="match status" value="1"/>
</dbReference>
<organism evidence="3 4">
    <name type="scientific">Corynebacterium suicordis DSM 45110</name>
    <dbReference type="NCBI Taxonomy" id="1121369"/>
    <lineage>
        <taxon>Bacteria</taxon>
        <taxon>Bacillati</taxon>
        <taxon>Actinomycetota</taxon>
        <taxon>Actinomycetes</taxon>
        <taxon>Mycobacteriales</taxon>
        <taxon>Corynebacteriaceae</taxon>
        <taxon>Corynebacterium</taxon>
    </lineage>
</organism>
<evidence type="ECO:0000313" key="3">
    <source>
        <dbReference type="EMBL" id="MBF4553685.1"/>
    </source>
</evidence>